<evidence type="ECO:0000256" key="1">
    <source>
        <dbReference type="SAM" id="MobiDB-lite"/>
    </source>
</evidence>
<dbReference type="EMBL" id="CACVBS010000075">
    <property type="protein sequence ID" value="CAA7269204.1"/>
    <property type="molecule type" value="Genomic_DNA"/>
</dbReference>
<feature type="region of interest" description="Disordered" evidence="1">
    <location>
        <begin position="73"/>
        <end position="125"/>
    </location>
</feature>
<evidence type="ECO:0000313" key="2">
    <source>
        <dbReference type="EMBL" id="CAA7269204.1"/>
    </source>
</evidence>
<accession>A0A8S0VZU5</accession>
<comment type="caution">
    <text evidence="2">The sequence shown here is derived from an EMBL/GenBank/DDBJ whole genome shotgun (WGS) entry which is preliminary data.</text>
</comment>
<feature type="compositionally biased region" description="Polar residues" evidence="1">
    <location>
        <begin position="1"/>
        <end position="21"/>
    </location>
</feature>
<keyword evidence="3" id="KW-1185">Reference proteome</keyword>
<evidence type="ECO:0000313" key="3">
    <source>
        <dbReference type="Proteomes" id="UP000467700"/>
    </source>
</evidence>
<organism evidence="2 3">
    <name type="scientific">Cyclocybe aegerita</name>
    <name type="common">Black poplar mushroom</name>
    <name type="synonym">Agrocybe aegerita</name>
    <dbReference type="NCBI Taxonomy" id="1973307"/>
    <lineage>
        <taxon>Eukaryota</taxon>
        <taxon>Fungi</taxon>
        <taxon>Dikarya</taxon>
        <taxon>Basidiomycota</taxon>
        <taxon>Agaricomycotina</taxon>
        <taxon>Agaricomycetes</taxon>
        <taxon>Agaricomycetidae</taxon>
        <taxon>Agaricales</taxon>
        <taxon>Agaricineae</taxon>
        <taxon>Bolbitiaceae</taxon>
        <taxon>Cyclocybe</taxon>
    </lineage>
</organism>
<proteinExistence type="predicted"/>
<protein>
    <submittedName>
        <fullName evidence="2">Uncharacterized protein</fullName>
    </submittedName>
</protein>
<dbReference type="AlphaFoldDB" id="A0A8S0VZU5"/>
<dbReference type="Proteomes" id="UP000467700">
    <property type="component" value="Unassembled WGS sequence"/>
</dbReference>
<name>A0A8S0VZU5_CYCAE</name>
<sequence>MVDTQRTPEAGPSTTGPTDASSAAEAIRRKAEVLDQIVRNALSAKTPEPVLLQQLQDAGTTPQDAAERLSMYTRMRRQTDPARNPLTIQLRSEEDLPDSQQPSRAHSPAASDDHPAGDNGRQEPVTTGISYLDAIDEAAWATLKAKIGYAALPPARTNNQGGAPTTEPDLAARLAAVLGVAISDSPSTIPASVLTGAPHLTTILELGKHDKHISET</sequence>
<reference evidence="2 3" key="1">
    <citation type="submission" date="2020-01" db="EMBL/GenBank/DDBJ databases">
        <authorList>
            <person name="Gupta K D."/>
        </authorList>
    </citation>
    <scope>NUCLEOTIDE SEQUENCE [LARGE SCALE GENOMIC DNA]</scope>
</reference>
<gene>
    <name evidence="2" type="ORF">AAE3_LOCUS11438</name>
</gene>
<feature type="region of interest" description="Disordered" evidence="1">
    <location>
        <begin position="1"/>
        <end position="26"/>
    </location>
</feature>